<dbReference type="Proteomes" id="UP000316639">
    <property type="component" value="Unassembled WGS sequence"/>
</dbReference>
<keyword evidence="1" id="KW-0547">Nucleotide-binding</keyword>
<keyword evidence="1" id="KW-0067">ATP-binding</keyword>
<proteinExistence type="predicted"/>
<dbReference type="PROSITE" id="PS50975">
    <property type="entry name" value="ATP_GRASP"/>
    <property type="match status" value="1"/>
</dbReference>
<organism evidence="3 4">
    <name type="scientific">Lentzea tibetensis</name>
    <dbReference type="NCBI Taxonomy" id="2591470"/>
    <lineage>
        <taxon>Bacteria</taxon>
        <taxon>Bacillati</taxon>
        <taxon>Actinomycetota</taxon>
        <taxon>Actinomycetes</taxon>
        <taxon>Pseudonocardiales</taxon>
        <taxon>Pseudonocardiaceae</taxon>
        <taxon>Lentzea</taxon>
    </lineage>
</organism>
<protein>
    <recommendedName>
        <fullName evidence="2">ATP-grasp domain-containing protein</fullName>
    </recommendedName>
</protein>
<dbReference type="AlphaFoldDB" id="A0A563EXH2"/>
<gene>
    <name evidence="3" type="ORF">FKR81_11905</name>
</gene>
<dbReference type="RefSeq" id="WP_146351057.1">
    <property type="nucleotide sequence ID" value="NZ_VOBR01000006.1"/>
</dbReference>
<dbReference type="OrthoDB" id="6964321at2"/>
<comment type="caution">
    <text evidence="3">The sequence shown here is derived from an EMBL/GenBank/DDBJ whole genome shotgun (WGS) entry which is preliminary data.</text>
</comment>
<dbReference type="GO" id="GO:0005524">
    <property type="term" value="F:ATP binding"/>
    <property type="evidence" value="ECO:0007669"/>
    <property type="project" value="UniProtKB-UniRule"/>
</dbReference>
<accession>A0A563EXH2</accession>
<evidence type="ECO:0000313" key="4">
    <source>
        <dbReference type="Proteomes" id="UP000316639"/>
    </source>
</evidence>
<reference evidence="3 4" key="1">
    <citation type="submission" date="2019-07" db="EMBL/GenBank/DDBJ databases">
        <title>Lentzea xizangensis sp. nov., isolated from Qinghai-Tibetan Plateau Soils.</title>
        <authorList>
            <person name="Huang J."/>
        </authorList>
    </citation>
    <scope>NUCLEOTIDE SEQUENCE [LARGE SCALE GENOMIC DNA]</scope>
    <source>
        <strain evidence="3 4">FXJ1.1311</strain>
    </source>
</reference>
<dbReference type="EMBL" id="VOBR01000006">
    <property type="protein sequence ID" value="TWP52262.1"/>
    <property type="molecule type" value="Genomic_DNA"/>
</dbReference>
<dbReference type="SUPFAM" id="SSF56059">
    <property type="entry name" value="Glutathione synthetase ATP-binding domain-like"/>
    <property type="match status" value="1"/>
</dbReference>
<sequence length="337" mass="35923">MSPDSAQPRSPRLLLCFPSFSFARKAMRSGLDLWLVLDEEQQAVFAPLATGRMTPVNPRDETAVAGAVAGVVRRCGTTHVLDGEGFPAISPAEAGGAESARAPHVLADDRRLEEVLARSRHPLVRTRVAAAAQDVAGAVAEIGRPAVIRSAGEESVVWSDAALRDWVRRSGDRTGPFAVGELVTGPEVVITTLTHDGMHRVVGITAKRAVAHGERYLHPAVMSEADARVVRAAVTAVLDLAGYEFGPAQTSVVLSRCGPRILRVRPGFGRAIPRLIEAATGLDVQTELLRALAGVPIRPPVARWCAGAELLPHLRFVAEGATPEIVEQCLDAARRRV</sequence>
<name>A0A563EXH2_9PSEU</name>
<evidence type="ECO:0000313" key="3">
    <source>
        <dbReference type="EMBL" id="TWP52262.1"/>
    </source>
</evidence>
<dbReference type="GO" id="GO:0046872">
    <property type="term" value="F:metal ion binding"/>
    <property type="evidence" value="ECO:0007669"/>
    <property type="project" value="InterPro"/>
</dbReference>
<evidence type="ECO:0000259" key="2">
    <source>
        <dbReference type="PROSITE" id="PS50975"/>
    </source>
</evidence>
<evidence type="ECO:0000256" key="1">
    <source>
        <dbReference type="PROSITE-ProRule" id="PRU00409"/>
    </source>
</evidence>
<dbReference type="InterPro" id="IPR011761">
    <property type="entry name" value="ATP-grasp"/>
</dbReference>
<keyword evidence="4" id="KW-1185">Reference proteome</keyword>
<feature type="domain" description="ATP-grasp" evidence="2">
    <location>
        <begin position="113"/>
        <end position="293"/>
    </location>
</feature>
<dbReference type="Gene3D" id="3.30.470.20">
    <property type="entry name" value="ATP-grasp fold, B domain"/>
    <property type="match status" value="1"/>
</dbReference>